<accession>A0A5B7JXS4</accession>
<organism evidence="2 3">
    <name type="scientific">Portunus trituberculatus</name>
    <name type="common">Swimming crab</name>
    <name type="synonym">Neptunus trituberculatus</name>
    <dbReference type="NCBI Taxonomy" id="210409"/>
    <lineage>
        <taxon>Eukaryota</taxon>
        <taxon>Metazoa</taxon>
        <taxon>Ecdysozoa</taxon>
        <taxon>Arthropoda</taxon>
        <taxon>Crustacea</taxon>
        <taxon>Multicrustacea</taxon>
        <taxon>Malacostraca</taxon>
        <taxon>Eumalacostraca</taxon>
        <taxon>Eucarida</taxon>
        <taxon>Decapoda</taxon>
        <taxon>Pleocyemata</taxon>
        <taxon>Brachyura</taxon>
        <taxon>Eubrachyura</taxon>
        <taxon>Portunoidea</taxon>
        <taxon>Portunidae</taxon>
        <taxon>Portuninae</taxon>
        <taxon>Portunus</taxon>
    </lineage>
</organism>
<protein>
    <submittedName>
        <fullName evidence="2">Uncharacterized protein</fullName>
    </submittedName>
</protein>
<dbReference type="Proteomes" id="UP000324222">
    <property type="component" value="Unassembled WGS sequence"/>
</dbReference>
<comment type="caution">
    <text evidence="2">The sequence shown here is derived from an EMBL/GenBank/DDBJ whole genome shotgun (WGS) entry which is preliminary data.</text>
</comment>
<evidence type="ECO:0000256" key="1">
    <source>
        <dbReference type="SAM" id="MobiDB-lite"/>
    </source>
</evidence>
<evidence type="ECO:0000313" key="3">
    <source>
        <dbReference type="Proteomes" id="UP000324222"/>
    </source>
</evidence>
<keyword evidence="3" id="KW-1185">Reference proteome</keyword>
<feature type="region of interest" description="Disordered" evidence="1">
    <location>
        <begin position="1"/>
        <end position="33"/>
    </location>
</feature>
<name>A0A5B7JXS4_PORTR</name>
<sequence>MPLRHTAAPGPSYTMVGGPHVAKTPDTCSNGMPRERERWIRYWQR</sequence>
<dbReference type="AlphaFoldDB" id="A0A5B7JXS4"/>
<reference evidence="2 3" key="1">
    <citation type="submission" date="2019-05" db="EMBL/GenBank/DDBJ databases">
        <title>Another draft genome of Portunus trituberculatus and its Hox gene families provides insights of decapod evolution.</title>
        <authorList>
            <person name="Jeong J.-H."/>
            <person name="Song I."/>
            <person name="Kim S."/>
            <person name="Choi T."/>
            <person name="Kim D."/>
            <person name="Ryu S."/>
            <person name="Kim W."/>
        </authorList>
    </citation>
    <scope>NUCLEOTIDE SEQUENCE [LARGE SCALE GENOMIC DNA]</scope>
    <source>
        <tissue evidence="2">Muscle</tissue>
    </source>
</reference>
<proteinExistence type="predicted"/>
<evidence type="ECO:0000313" key="2">
    <source>
        <dbReference type="EMBL" id="MPC99106.1"/>
    </source>
</evidence>
<gene>
    <name evidence="2" type="ORF">E2C01_094502</name>
</gene>
<dbReference type="EMBL" id="VSRR010116978">
    <property type="protein sequence ID" value="MPC99106.1"/>
    <property type="molecule type" value="Genomic_DNA"/>
</dbReference>